<dbReference type="Proteomes" id="UP001374579">
    <property type="component" value="Unassembled WGS sequence"/>
</dbReference>
<dbReference type="GO" id="GO:0016787">
    <property type="term" value="F:hydrolase activity"/>
    <property type="evidence" value="ECO:0007669"/>
    <property type="project" value="UniProtKB-KW"/>
</dbReference>
<dbReference type="PANTHER" id="PTHR12873:SF0">
    <property type="entry name" value="TWINKLE MTDNA HELICASE"/>
    <property type="match status" value="1"/>
</dbReference>
<evidence type="ECO:0000256" key="7">
    <source>
        <dbReference type="ARBA" id="ARBA00022840"/>
    </source>
</evidence>
<dbReference type="PANTHER" id="PTHR12873">
    <property type="entry name" value="T7-LIKE MITOCHONDRIAL DNA HELICASE"/>
    <property type="match status" value="1"/>
</dbReference>
<evidence type="ECO:0000256" key="1">
    <source>
        <dbReference type="ARBA" id="ARBA00004436"/>
    </source>
</evidence>
<keyword evidence="10" id="KW-0496">Mitochondrion</keyword>
<evidence type="ECO:0000256" key="3">
    <source>
        <dbReference type="ARBA" id="ARBA00022741"/>
    </source>
</evidence>
<comment type="subcellular location">
    <subcellularLocation>
        <location evidence="2">Mitochondrion inner membrane</location>
        <topology evidence="2">Peripheral membrane protein</topology>
    </subcellularLocation>
    <subcellularLocation>
        <location evidence="1">Mitochondrion matrix</location>
        <location evidence="1">Mitochondrion nucleoid</location>
    </subcellularLocation>
</comment>
<keyword evidence="13" id="KW-1135">Mitochondrion nucleoid</keyword>
<evidence type="ECO:0000256" key="2">
    <source>
        <dbReference type="ARBA" id="ARBA00004637"/>
    </source>
</evidence>
<dbReference type="FunFam" id="3.40.50.300:FF:000845">
    <property type="entry name" value="Mitochondrial helicase twinkle"/>
    <property type="match status" value="1"/>
</dbReference>
<evidence type="ECO:0000256" key="10">
    <source>
        <dbReference type="ARBA" id="ARBA00023128"/>
    </source>
</evidence>
<dbReference type="GO" id="GO:0043139">
    <property type="term" value="F:5'-3' DNA helicase activity"/>
    <property type="evidence" value="ECO:0007669"/>
    <property type="project" value="UniProtKB-EC"/>
</dbReference>
<comment type="caution">
    <text evidence="19">The sequence shown here is derived from an EMBL/GenBank/DDBJ whole genome shotgun (WGS) entry which is preliminary data.</text>
</comment>
<comment type="catalytic activity">
    <reaction evidence="15">
        <text>ATP + H2O = ADP + phosphate + H(+)</text>
        <dbReference type="Rhea" id="RHEA:13065"/>
        <dbReference type="ChEBI" id="CHEBI:15377"/>
        <dbReference type="ChEBI" id="CHEBI:15378"/>
        <dbReference type="ChEBI" id="CHEBI:30616"/>
        <dbReference type="ChEBI" id="CHEBI:43474"/>
        <dbReference type="ChEBI" id="CHEBI:456216"/>
        <dbReference type="EC" id="5.6.2.3"/>
    </reaction>
</comment>
<dbReference type="PROSITE" id="PS51199">
    <property type="entry name" value="SF4_HELICASE"/>
    <property type="match status" value="1"/>
</dbReference>
<accession>A0AAN9FWU1</accession>
<evidence type="ECO:0000256" key="13">
    <source>
        <dbReference type="ARBA" id="ARBA00023271"/>
    </source>
</evidence>
<dbReference type="InterPro" id="IPR027417">
    <property type="entry name" value="P-loop_NTPase"/>
</dbReference>
<evidence type="ECO:0000313" key="19">
    <source>
        <dbReference type="EMBL" id="KAK7088066.1"/>
    </source>
</evidence>
<evidence type="ECO:0000256" key="17">
    <source>
        <dbReference type="SAM" id="MobiDB-lite"/>
    </source>
</evidence>
<keyword evidence="20" id="KW-1185">Reference proteome</keyword>
<keyword evidence="11" id="KW-0472">Membrane</keyword>
<keyword evidence="8" id="KW-0809">Transit peptide</keyword>
<dbReference type="GO" id="GO:0008289">
    <property type="term" value="F:lipid binding"/>
    <property type="evidence" value="ECO:0007669"/>
    <property type="project" value="UniProtKB-KW"/>
</dbReference>
<dbReference type="EC" id="5.6.2.3" evidence="14"/>
<organism evidence="19 20">
    <name type="scientific">Littorina saxatilis</name>
    <dbReference type="NCBI Taxonomy" id="31220"/>
    <lineage>
        <taxon>Eukaryota</taxon>
        <taxon>Metazoa</taxon>
        <taxon>Spiralia</taxon>
        <taxon>Lophotrochozoa</taxon>
        <taxon>Mollusca</taxon>
        <taxon>Gastropoda</taxon>
        <taxon>Caenogastropoda</taxon>
        <taxon>Littorinimorpha</taxon>
        <taxon>Littorinoidea</taxon>
        <taxon>Littorinidae</taxon>
        <taxon>Littorina</taxon>
    </lineage>
</organism>
<feature type="compositionally biased region" description="Low complexity" evidence="17">
    <location>
        <begin position="63"/>
        <end position="74"/>
    </location>
</feature>
<keyword evidence="6" id="KW-0347">Helicase</keyword>
<feature type="domain" description="SF4 helicase" evidence="18">
    <location>
        <begin position="517"/>
        <end position="767"/>
    </location>
</feature>
<dbReference type="GO" id="GO:0005524">
    <property type="term" value="F:ATP binding"/>
    <property type="evidence" value="ECO:0007669"/>
    <property type="project" value="UniProtKB-KW"/>
</dbReference>
<keyword evidence="3" id="KW-0547">Nucleotide-binding</keyword>
<keyword evidence="9" id="KW-0446">Lipid-binding</keyword>
<reference evidence="19 20" key="1">
    <citation type="submission" date="2024-02" db="EMBL/GenBank/DDBJ databases">
        <title>Chromosome-scale genome assembly of the rough periwinkle Littorina saxatilis.</title>
        <authorList>
            <person name="De Jode A."/>
            <person name="Faria R."/>
            <person name="Formenti G."/>
            <person name="Sims Y."/>
            <person name="Smith T.P."/>
            <person name="Tracey A."/>
            <person name="Wood J.M.D."/>
            <person name="Zagrodzka Z.B."/>
            <person name="Johannesson K."/>
            <person name="Butlin R.K."/>
            <person name="Leder E.H."/>
        </authorList>
    </citation>
    <scope>NUCLEOTIDE SEQUENCE [LARGE SCALE GENOMIC DNA]</scope>
    <source>
        <strain evidence="19">Snail1</strain>
        <tissue evidence="19">Muscle</tissue>
    </source>
</reference>
<dbReference type="Pfam" id="PF13481">
    <property type="entry name" value="AAA_25"/>
    <property type="match status" value="1"/>
</dbReference>
<feature type="compositionally biased region" description="Basic and acidic residues" evidence="17">
    <location>
        <begin position="762"/>
        <end position="772"/>
    </location>
</feature>
<feature type="region of interest" description="Disordered" evidence="17">
    <location>
        <begin position="50"/>
        <end position="74"/>
    </location>
</feature>
<evidence type="ECO:0000313" key="20">
    <source>
        <dbReference type="Proteomes" id="UP001374579"/>
    </source>
</evidence>
<evidence type="ECO:0000256" key="11">
    <source>
        <dbReference type="ARBA" id="ARBA00023136"/>
    </source>
</evidence>
<evidence type="ECO:0000256" key="4">
    <source>
        <dbReference type="ARBA" id="ARBA00022792"/>
    </source>
</evidence>
<feature type="compositionally biased region" description="Basic and acidic residues" evidence="17">
    <location>
        <begin position="783"/>
        <end position="792"/>
    </location>
</feature>
<keyword evidence="4" id="KW-0999">Mitochondrion inner membrane</keyword>
<dbReference type="GO" id="GO:0003697">
    <property type="term" value="F:single-stranded DNA binding"/>
    <property type="evidence" value="ECO:0007669"/>
    <property type="project" value="InterPro"/>
</dbReference>
<dbReference type="AlphaFoldDB" id="A0AAN9FWU1"/>
<evidence type="ECO:0000256" key="15">
    <source>
        <dbReference type="ARBA" id="ARBA00048954"/>
    </source>
</evidence>
<dbReference type="GO" id="GO:0006264">
    <property type="term" value="P:mitochondrial DNA replication"/>
    <property type="evidence" value="ECO:0007669"/>
    <property type="project" value="TreeGrafter"/>
</dbReference>
<evidence type="ECO:0000256" key="9">
    <source>
        <dbReference type="ARBA" id="ARBA00023121"/>
    </source>
</evidence>
<evidence type="ECO:0000259" key="18">
    <source>
        <dbReference type="PROSITE" id="PS51199"/>
    </source>
</evidence>
<dbReference type="SUPFAM" id="SSF56731">
    <property type="entry name" value="DNA primase core"/>
    <property type="match status" value="1"/>
</dbReference>
<dbReference type="CDD" id="cd01122">
    <property type="entry name" value="Twinkle_C"/>
    <property type="match status" value="1"/>
</dbReference>
<feature type="region of interest" description="Disordered" evidence="17">
    <location>
        <begin position="762"/>
        <end position="799"/>
    </location>
</feature>
<evidence type="ECO:0000256" key="8">
    <source>
        <dbReference type="ARBA" id="ARBA00022946"/>
    </source>
</evidence>
<dbReference type="InterPro" id="IPR007694">
    <property type="entry name" value="DNA_helicase_DnaB-like_C"/>
</dbReference>
<dbReference type="InterPro" id="IPR027032">
    <property type="entry name" value="Twinkle-like"/>
</dbReference>
<evidence type="ECO:0000256" key="12">
    <source>
        <dbReference type="ARBA" id="ARBA00023235"/>
    </source>
</evidence>
<evidence type="ECO:0000256" key="14">
    <source>
        <dbReference type="ARBA" id="ARBA00044969"/>
    </source>
</evidence>
<proteinExistence type="predicted"/>
<keyword evidence="7" id="KW-0067">ATP-binding</keyword>
<dbReference type="EMBL" id="JBAMIC010004070">
    <property type="protein sequence ID" value="KAK7088066.1"/>
    <property type="molecule type" value="Genomic_DNA"/>
</dbReference>
<gene>
    <name evidence="19" type="ORF">V1264_022035</name>
</gene>
<protein>
    <recommendedName>
        <fullName evidence="14">DNA 5'-3' helicase</fullName>
        <ecNumber evidence="14">5.6.2.3</ecNumber>
    </recommendedName>
    <alternativeName>
        <fullName evidence="16">Twinkle protein, mitochondrial</fullName>
    </alternativeName>
</protein>
<dbReference type="SUPFAM" id="SSF52540">
    <property type="entry name" value="P-loop containing nucleoside triphosphate hydrolases"/>
    <property type="match status" value="1"/>
</dbReference>
<keyword evidence="12" id="KW-0413">Isomerase</keyword>
<dbReference type="Gene3D" id="3.40.1360.10">
    <property type="match status" value="1"/>
</dbReference>
<dbReference type="CDD" id="cd01029">
    <property type="entry name" value="TOPRIM_primases"/>
    <property type="match status" value="1"/>
</dbReference>
<evidence type="ECO:0000256" key="5">
    <source>
        <dbReference type="ARBA" id="ARBA00022801"/>
    </source>
</evidence>
<dbReference type="GO" id="GO:0042645">
    <property type="term" value="C:mitochondrial nucleoid"/>
    <property type="evidence" value="ECO:0007669"/>
    <property type="project" value="UniProtKB-SubCell"/>
</dbReference>
<keyword evidence="5" id="KW-0378">Hydrolase</keyword>
<dbReference type="Gene3D" id="3.40.50.300">
    <property type="entry name" value="P-loop containing nucleotide triphosphate hydrolases"/>
    <property type="match status" value="1"/>
</dbReference>
<evidence type="ECO:0000256" key="16">
    <source>
        <dbReference type="ARBA" id="ARBA00075597"/>
    </source>
</evidence>
<name>A0AAN9FWU1_9CAEN</name>
<dbReference type="InterPro" id="IPR034154">
    <property type="entry name" value="TOPRIM_DnaG/twinkle"/>
</dbReference>
<evidence type="ECO:0000256" key="6">
    <source>
        <dbReference type="ARBA" id="ARBA00022806"/>
    </source>
</evidence>
<sequence>MYTLRKNLRLQLQLLRNECQVLFTLRRIRLLLASYKNQNSRVLAVCGSLPKSTSSDRRRGAISHSGLSSDSLLHSNREKEAVDAKLFHRETKDKMCVQLQHMGHSNQRQTECSGKKPPGITTIYPTAFLRPKTTHTVHKHCLHSFPHRGDREQLLLSRFHVPFSEQRRCVKSVRVKEEEMVSTEDITKTLAEMDMKYTQGFTCFLTKCPRLPQTNKRSTSSTDSNQMFVNMTTGHFVCQHCSKRGGWQDLRDNIMVLSSLTLRKKKEFECFKDVESVQKADRLSRQAQDLWEGAMPIKTCATDVVSQLQEHFDIHELRAATLDKYGVRLDIKTNSLVFPAFDGASRLMGVRRLTCTIPEEDENLRVVQDSLLPRSGVLGLFGMNTLTRDVTEVVLTCSELDAMSVFQETKAPALALPSGFSSLPQELLPSLERFTKLVLWFGDDVRAWEAAKLFAKKLNDKRCFIIRPSVEDPSPFKALRAGVKLNSVLSKAKPFVHKSIVSFAQLRQEIFSELAHVEQVAGVKWKRYTSLNRLLKGHRRGELTVFTGPTGSGKTTFMSDYSLDLSMQGVNTLWGSFEINNVRLGKMMLTQFSQCNLSKNLGDFGPWADKFEELPMYFMTFFGQESIRKVIEAMSHAVYVHDIAHVVVDNLQFMMGTGEWADRFSKQDAFISAFRKFATNMNCHVTLVIHPRKEKDSEDLTTASVFGGAKATQEADNVLILQDKRLSSVRGRKFLQVTKNRFDGELGVMLLKFDKESLSFAVKEKQTKRTPKDGQSMDENPAEDYHPSREEMGFPAEEG</sequence>
<dbReference type="GO" id="GO:0005743">
    <property type="term" value="C:mitochondrial inner membrane"/>
    <property type="evidence" value="ECO:0007669"/>
    <property type="project" value="UniProtKB-SubCell"/>
</dbReference>